<comment type="subcellular location">
    <subcellularLocation>
        <location evidence="1">Membrane</location>
        <topology evidence="1">Multi-pass membrane protein</topology>
    </subcellularLocation>
</comment>
<name>A0AAN6ZRX5_9PEZI</name>
<feature type="transmembrane region" description="Helical" evidence="6">
    <location>
        <begin position="292"/>
        <end position="310"/>
    </location>
</feature>
<feature type="transmembrane region" description="Helical" evidence="6">
    <location>
        <begin position="330"/>
        <end position="357"/>
    </location>
</feature>
<feature type="region of interest" description="Disordered" evidence="5">
    <location>
        <begin position="1"/>
        <end position="63"/>
    </location>
</feature>
<protein>
    <submittedName>
        <fullName evidence="8">Vacuolar basic amino acid transporter 1</fullName>
    </submittedName>
</protein>
<dbReference type="Gene3D" id="1.20.1250.20">
    <property type="entry name" value="MFS general substrate transporter like domains"/>
    <property type="match status" value="2"/>
</dbReference>
<evidence type="ECO:0000256" key="1">
    <source>
        <dbReference type="ARBA" id="ARBA00004141"/>
    </source>
</evidence>
<dbReference type="PANTHER" id="PTHR23501:SF6">
    <property type="entry name" value="MULTIDRUG TRANSPORTER, PUTATIVE (AFU_ORTHOLOGUE AFUA_3G14560)-RELATED"/>
    <property type="match status" value="1"/>
</dbReference>
<evidence type="ECO:0000256" key="6">
    <source>
        <dbReference type="SAM" id="Phobius"/>
    </source>
</evidence>
<sequence length="592" mass="62073">MSHLDTRHHGDDGETDSSVTVSPTATTTENTPLLSSGSSSITIRDGSPAREQQQHQPDPIAASEKRLGWKRTACIVSSMWVLIFLQASNMSGMSTAQSTIAADLDSYESAMWFTSAYMISMSSVAPLAGRLSMIFSSATMILLSSGCFAVGALVTALAPSFGVFILGRVLLGIGSGGIMTLCMIVVIQLTSQKRRGLWIGLTNAGFTIGVSAGAIVFGALLPVLGWRLLFGAQAPLAAIAGLGVTLSIPRFATDEHVKDRTTRQKLAGIDYAGAASLTITIVLFLYGLSGTIQPLPILLSILSLAIFLLVESRASDPVIPLAVIRSRGVLLSCFSQLGFMAARWTVLFYAPMFVLAVRGLPPAIAGSVLVPTNAGFGLGGLLVGALHIRHAGSFWLGSLLSLAAFSLALFALSFFSKAEASVGGYVAILFANGLGTGAALTYTLAHLLHLTRPEVHFIVTGLLSTFRGFAGSFGTAIGGGVFTRTLRDALTEGFRRLDGGEQLDKAREKLITVLIGSPAAVWQGGVLNAAERVVAVTGYERAMDVLYKSAAAMCVLVLVMQAGTGWAAPAGVKDEDEEFEEAVAESDRAMEA</sequence>
<feature type="transmembrane region" description="Helical" evidence="6">
    <location>
        <begin position="198"/>
        <end position="220"/>
    </location>
</feature>
<dbReference type="PANTHER" id="PTHR23501">
    <property type="entry name" value="MAJOR FACILITATOR SUPERFAMILY"/>
    <property type="match status" value="1"/>
</dbReference>
<feature type="transmembrane region" description="Helical" evidence="6">
    <location>
        <begin position="226"/>
        <end position="248"/>
    </location>
</feature>
<comment type="caution">
    <text evidence="8">The sequence shown here is derived from an EMBL/GenBank/DDBJ whole genome shotgun (WGS) entry which is preliminary data.</text>
</comment>
<feature type="transmembrane region" description="Helical" evidence="6">
    <location>
        <begin position="165"/>
        <end position="186"/>
    </location>
</feature>
<feature type="transmembrane region" description="Helical" evidence="6">
    <location>
        <begin position="393"/>
        <end position="416"/>
    </location>
</feature>
<feature type="transmembrane region" description="Helical" evidence="6">
    <location>
        <begin position="457"/>
        <end position="482"/>
    </location>
</feature>
<dbReference type="InterPro" id="IPR020846">
    <property type="entry name" value="MFS_dom"/>
</dbReference>
<feature type="compositionally biased region" description="Basic and acidic residues" evidence="5">
    <location>
        <begin position="1"/>
        <end position="12"/>
    </location>
</feature>
<organism evidence="8 9">
    <name type="scientific">Dichotomopilus funicola</name>
    <dbReference type="NCBI Taxonomy" id="1934379"/>
    <lineage>
        <taxon>Eukaryota</taxon>
        <taxon>Fungi</taxon>
        <taxon>Dikarya</taxon>
        <taxon>Ascomycota</taxon>
        <taxon>Pezizomycotina</taxon>
        <taxon>Sordariomycetes</taxon>
        <taxon>Sordariomycetidae</taxon>
        <taxon>Sordariales</taxon>
        <taxon>Chaetomiaceae</taxon>
        <taxon>Dichotomopilus</taxon>
    </lineage>
</organism>
<dbReference type="EMBL" id="MU853554">
    <property type="protein sequence ID" value="KAK4147983.1"/>
    <property type="molecule type" value="Genomic_DNA"/>
</dbReference>
<reference evidence="8" key="1">
    <citation type="journal article" date="2023" name="Mol. Phylogenet. Evol.">
        <title>Genome-scale phylogeny and comparative genomics of the fungal order Sordariales.</title>
        <authorList>
            <person name="Hensen N."/>
            <person name="Bonometti L."/>
            <person name="Westerberg I."/>
            <person name="Brannstrom I.O."/>
            <person name="Guillou S."/>
            <person name="Cros-Aarteil S."/>
            <person name="Calhoun S."/>
            <person name="Haridas S."/>
            <person name="Kuo A."/>
            <person name="Mondo S."/>
            <person name="Pangilinan J."/>
            <person name="Riley R."/>
            <person name="LaButti K."/>
            <person name="Andreopoulos B."/>
            <person name="Lipzen A."/>
            <person name="Chen C."/>
            <person name="Yan M."/>
            <person name="Daum C."/>
            <person name="Ng V."/>
            <person name="Clum A."/>
            <person name="Steindorff A."/>
            <person name="Ohm R.A."/>
            <person name="Martin F."/>
            <person name="Silar P."/>
            <person name="Natvig D.O."/>
            <person name="Lalanne C."/>
            <person name="Gautier V."/>
            <person name="Ament-Velasquez S.L."/>
            <person name="Kruys A."/>
            <person name="Hutchinson M.I."/>
            <person name="Powell A.J."/>
            <person name="Barry K."/>
            <person name="Miller A.N."/>
            <person name="Grigoriev I.V."/>
            <person name="Debuchy R."/>
            <person name="Gladieux P."/>
            <person name="Hiltunen Thoren M."/>
            <person name="Johannesson H."/>
        </authorList>
    </citation>
    <scope>NUCLEOTIDE SEQUENCE</scope>
    <source>
        <strain evidence="8">CBS 141.50</strain>
    </source>
</reference>
<feature type="transmembrane region" description="Helical" evidence="6">
    <location>
        <begin position="140"/>
        <end position="159"/>
    </location>
</feature>
<gene>
    <name evidence="8" type="ORF">C8A04DRAFT_33541</name>
</gene>
<feature type="transmembrane region" description="Helical" evidence="6">
    <location>
        <begin position="422"/>
        <end position="445"/>
    </location>
</feature>
<dbReference type="Pfam" id="PF07690">
    <property type="entry name" value="MFS_1"/>
    <property type="match status" value="1"/>
</dbReference>
<evidence type="ECO:0000256" key="5">
    <source>
        <dbReference type="SAM" id="MobiDB-lite"/>
    </source>
</evidence>
<evidence type="ECO:0000313" key="8">
    <source>
        <dbReference type="EMBL" id="KAK4147983.1"/>
    </source>
</evidence>
<feature type="transmembrane region" description="Helical" evidence="6">
    <location>
        <begin position="269"/>
        <end position="286"/>
    </location>
</feature>
<keyword evidence="4 6" id="KW-0472">Membrane</keyword>
<proteinExistence type="predicted"/>
<dbReference type="GO" id="GO:0015174">
    <property type="term" value="F:basic amino acid transmembrane transporter activity"/>
    <property type="evidence" value="ECO:0007669"/>
    <property type="project" value="TreeGrafter"/>
</dbReference>
<dbReference type="Proteomes" id="UP001302676">
    <property type="component" value="Unassembled WGS sequence"/>
</dbReference>
<evidence type="ECO:0000259" key="7">
    <source>
        <dbReference type="PROSITE" id="PS50850"/>
    </source>
</evidence>
<dbReference type="InterPro" id="IPR011701">
    <property type="entry name" value="MFS"/>
</dbReference>
<evidence type="ECO:0000256" key="3">
    <source>
        <dbReference type="ARBA" id="ARBA00022989"/>
    </source>
</evidence>
<evidence type="ECO:0000256" key="4">
    <source>
        <dbReference type="ARBA" id="ARBA00023136"/>
    </source>
</evidence>
<accession>A0AAN6ZRX5</accession>
<feature type="transmembrane region" description="Helical" evidence="6">
    <location>
        <begin position="363"/>
        <end position="386"/>
    </location>
</feature>
<evidence type="ECO:0000256" key="2">
    <source>
        <dbReference type="ARBA" id="ARBA00022692"/>
    </source>
</evidence>
<feature type="transmembrane region" description="Helical" evidence="6">
    <location>
        <begin position="110"/>
        <end position="128"/>
    </location>
</feature>
<evidence type="ECO:0000313" key="9">
    <source>
        <dbReference type="Proteomes" id="UP001302676"/>
    </source>
</evidence>
<keyword evidence="3 6" id="KW-1133">Transmembrane helix</keyword>
<feature type="compositionally biased region" description="Low complexity" evidence="5">
    <location>
        <begin position="16"/>
        <end position="35"/>
    </location>
</feature>
<dbReference type="GeneID" id="87819112"/>
<dbReference type="InterPro" id="IPR036259">
    <property type="entry name" value="MFS_trans_sf"/>
</dbReference>
<dbReference type="AlphaFoldDB" id="A0AAN6ZRX5"/>
<keyword evidence="9" id="KW-1185">Reference proteome</keyword>
<feature type="transmembrane region" description="Helical" evidence="6">
    <location>
        <begin position="72"/>
        <end position="90"/>
    </location>
</feature>
<keyword evidence="2 6" id="KW-0812">Transmembrane</keyword>
<dbReference type="RefSeq" id="XP_062641354.1">
    <property type="nucleotide sequence ID" value="XM_062782499.1"/>
</dbReference>
<dbReference type="PROSITE" id="PS50850">
    <property type="entry name" value="MFS"/>
    <property type="match status" value="1"/>
</dbReference>
<dbReference type="SUPFAM" id="SSF103473">
    <property type="entry name" value="MFS general substrate transporter"/>
    <property type="match status" value="1"/>
</dbReference>
<feature type="domain" description="Major facilitator superfamily (MFS) profile" evidence="7">
    <location>
        <begin position="75"/>
        <end position="543"/>
    </location>
</feature>
<reference evidence="8" key="2">
    <citation type="submission" date="2023-05" db="EMBL/GenBank/DDBJ databases">
        <authorList>
            <consortium name="Lawrence Berkeley National Laboratory"/>
            <person name="Steindorff A."/>
            <person name="Hensen N."/>
            <person name="Bonometti L."/>
            <person name="Westerberg I."/>
            <person name="Brannstrom I.O."/>
            <person name="Guillou S."/>
            <person name="Cros-Aarteil S."/>
            <person name="Calhoun S."/>
            <person name="Haridas S."/>
            <person name="Kuo A."/>
            <person name="Mondo S."/>
            <person name="Pangilinan J."/>
            <person name="Riley R."/>
            <person name="Labutti K."/>
            <person name="Andreopoulos B."/>
            <person name="Lipzen A."/>
            <person name="Chen C."/>
            <person name="Yanf M."/>
            <person name="Daum C."/>
            <person name="Ng V."/>
            <person name="Clum A."/>
            <person name="Ohm R."/>
            <person name="Martin F."/>
            <person name="Silar P."/>
            <person name="Natvig D."/>
            <person name="Lalanne C."/>
            <person name="Gautier V."/>
            <person name="Ament-Velasquez S.L."/>
            <person name="Kruys A."/>
            <person name="Hutchinson M.I."/>
            <person name="Powell A.J."/>
            <person name="Barry K."/>
            <person name="Miller A.N."/>
            <person name="Grigoriev I.V."/>
            <person name="Debuchy R."/>
            <person name="Gladieux P."/>
            <person name="Thoren M.H."/>
            <person name="Johannesson H."/>
        </authorList>
    </citation>
    <scope>NUCLEOTIDE SEQUENCE</scope>
    <source>
        <strain evidence="8">CBS 141.50</strain>
    </source>
</reference>
<dbReference type="GO" id="GO:0000329">
    <property type="term" value="C:fungal-type vacuole membrane"/>
    <property type="evidence" value="ECO:0007669"/>
    <property type="project" value="TreeGrafter"/>
</dbReference>